<dbReference type="GO" id="GO:0008360">
    <property type="term" value="P:regulation of cell shape"/>
    <property type="evidence" value="ECO:0007669"/>
    <property type="project" value="UniProtKB-UniRule"/>
</dbReference>
<feature type="chain" id="PRO_5011507461" evidence="8">
    <location>
        <begin position="28"/>
        <end position="563"/>
    </location>
</feature>
<dbReference type="PANTHER" id="PTHR41533:SF2">
    <property type="entry name" value="BLR7131 PROTEIN"/>
    <property type="match status" value="1"/>
</dbReference>
<dbReference type="AlphaFoldDB" id="A0A1H2TXF7"/>
<dbReference type="Pfam" id="PF01471">
    <property type="entry name" value="PG_binding_1"/>
    <property type="match status" value="1"/>
</dbReference>
<dbReference type="EMBL" id="FNNI01000002">
    <property type="protein sequence ID" value="SDW48471.1"/>
    <property type="molecule type" value="Genomic_DNA"/>
</dbReference>
<dbReference type="PANTHER" id="PTHR41533">
    <property type="entry name" value="L,D-TRANSPEPTIDASE HI_1667-RELATED"/>
    <property type="match status" value="1"/>
</dbReference>
<comment type="pathway">
    <text evidence="1 7">Cell wall biogenesis; peptidoglycan biosynthesis.</text>
</comment>
<dbReference type="OrthoDB" id="9778545at2"/>
<feature type="signal peptide" evidence="8">
    <location>
        <begin position="1"/>
        <end position="27"/>
    </location>
</feature>
<dbReference type="GO" id="GO:0071555">
    <property type="term" value="P:cell wall organization"/>
    <property type="evidence" value="ECO:0007669"/>
    <property type="project" value="UniProtKB-UniRule"/>
</dbReference>
<keyword evidence="5 7" id="KW-0573">Peptidoglycan synthesis</keyword>
<feature type="active site" description="Proton donor/acceptor" evidence="7">
    <location>
        <position position="459"/>
    </location>
</feature>
<keyword evidence="8" id="KW-0732">Signal</keyword>
<dbReference type="GO" id="GO:0004180">
    <property type="term" value="F:carboxypeptidase activity"/>
    <property type="evidence" value="ECO:0007669"/>
    <property type="project" value="UniProtKB-ARBA"/>
</dbReference>
<feature type="domain" description="L,D-TPase catalytic" evidence="9">
    <location>
        <begin position="330"/>
        <end position="506"/>
    </location>
</feature>
<dbReference type="Gene3D" id="1.10.101.10">
    <property type="entry name" value="PGBD-like superfamily/PGBD"/>
    <property type="match status" value="1"/>
</dbReference>
<protein>
    <submittedName>
        <fullName evidence="10">Murein L,D-transpeptidase YcbB/YkuD</fullName>
    </submittedName>
</protein>
<dbReference type="InterPro" id="IPR036366">
    <property type="entry name" value="PGBDSf"/>
</dbReference>
<evidence type="ECO:0000256" key="1">
    <source>
        <dbReference type="ARBA" id="ARBA00004752"/>
    </source>
</evidence>
<evidence type="ECO:0000256" key="5">
    <source>
        <dbReference type="ARBA" id="ARBA00022984"/>
    </source>
</evidence>
<dbReference type="PROSITE" id="PS52029">
    <property type="entry name" value="LD_TPASE"/>
    <property type="match status" value="1"/>
</dbReference>
<sequence>MARQWIQAWCVGLWLVVGMMGVSSVSAAPTDEAVAAAIRERVDTLDDKVELDRKLEQFYAAREYQAAWHEQSDIDALLAEIDDLANDGLQPQDYHPGRWLPAYREAYRDGADAETRARFDLEVTQTLLSALAHLHHGKLDPRRIEEHWDMERPELDLSMAQASHAVDSGELSALFEQVRPDHPPYQHLREGLARYRSIQATGGWPRLPMRDESLRPGDTHDDVLLLRKRLAALTDPAERPADDGYYTNVETRSTDIRASAANDEGRGPRYYDDELAEDVKAFQRRHLLADDGVVGPNTRVQFNIGVETRIDQIRVNLERARWLLHGLPEAFVLVDIAGYEVRYYRPNGDVWESRIVVGQPYRKTPTLRSSITHLTFNPTWTIPPTIYREDMLPKIREDLSVLEEENLDVIDADNGERLDPESVDWEHPPNLMLRQPSGAHNPLGRVVIRFPNDHAVYLHDTPNQSLFNQPRRAASSGCIRVENVTELVGLLLDDERRWDREAINSIIDKGDTRHVSLNDPVPIILHYWTVNADENGMLSFKPDIYERDRDLLMALDTPALQTL</sequence>
<evidence type="ECO:0000256" key="4">
    <source>
        <dbReference type="ARBA" id="ARBA00022960"/>
    </source>
</evidence>
<dbReference type="Pfam" id="PF20142">
    <property type="entry name" value="Scaffold"/>
    <property type="match status" value="1"/>
</dbReference>
<dbReference type="InterPro" id="IPR005490">
    <property type="entry name" value="LD_TPept_cat_dom"/>
</dbReference>
<organism evidence="10 11">
    <name type="scientific">Aidingimonas halophila</name>
    <dbReference type="NCBI Taxonomy" id="574349"/>
    <lineage>
        <taxon>Bacteria</taxon>
        <taxon>Pseudomonadati</taxon>
        <taxon>Pseudomonadota</taxon>
        <taxon>Gammaproteobacteria</taxon>
        <taxon>Oceanospirillales</taxon>
        <taxon>Halomonadaceae</taxon>
        <taxon>Aidingimonas</taxon>
    </lineage>
</organism>
<dbReference type="UniPathway" id="UPA00219"/>
<name>A0A1H2TXF7_9GAMM</name>
<accession>A0A1H2TXF7</accession>
<dbReference type="Pfam" id="PF03734">
    <property type="entry name" value="YkuD"/>
    <property type="match status" value="1"/>
</dbReference>
<evidence type="ECO:0000313" key="10">
    <source>
        <dbReference type="EMBL" id="SDW48471.1"/>
    </source>
</evidence>
<reference evidence="10 11" key="1">
    <citation type="submission" date="2016-10" db="EMBL/GenBank/DDBJ databases">
        <authorList>
            <person name="de Groot N.N."/>
        </authorList>
    </citation>
    <scope>NUCLEOTIDE SEQUENCE [LARGE SCALE GENOMIC DNA]</scope>
    <source>
        <strain evidence="10 11">DSM 19219</strain>
    </source>
</reference>
<dbReference type="InterPro" id="IPR045380">
    <property type="entry name" value="LD_TPept_scaffold_dom"/>
</dbReference>
<dbReference type="CDD" id="cd16913">
    <property type="entry name" value="YkuD_like"/>
    <property type="match status" value="1"/>
</dbReference>
<evidence type="ECO:0000256" key="6">
    <source>
        <dbReference type="ARBA" id="ARBA00023316"/>
    </source>
</evidence>
<dbReference type="RefSeq" id="WP_092568124.1">
    <property type="nucleotide sequence ID" value="NZ_BMXH01000016.1"/>
</dbReference>
<keyword evidence="6 7" id="KW-0961">Cell wall biogenesis/degradation</keyword>
<dbReference type="GO" id="GO:0009252">
    <property type="term" value="P:peptidoglycan biosynthetic process"/>
    <property type="evidence" value="ECO:0007669"/>
    <property type="project" value="UniProtKB-UniPathway"/>
</dbReference>
<evidence type="ECO:0000256" key="3">
    <source>
        <dbReference type="ARBA" id="ARBA00022679"/>
    </source>
</evidence>
<evidence type="ECO:0000313" key="11">
    <source>
        <dbReference type="Proteomes" id="UP000198500"/>
    </source>
</evidence>
<gene>
    <name evidence="10" type="ORF">SAMN05443545_10215</name>
</gene>
<comment type="similarity">
    <text evidence="2">Belongs to the YkuD family.</text>
</comment>
<dbReference type="Gene3D" id="2.40.440.10">
    <property type="entry name" value="L,D-transpeptidase catalytic domain-like"/>
    <property type="match status" value="1"/>
</dbReference>
<dbReference type="InterPro" id="IPR052905">
    <property type="entry name" value="LD-transpeptidase_YkuD-like"/>
</dbReference>
<keyword evidence="11" id="KW-1185">Reference proteome</keyword>
<evidence type="ECO:0000256" key="8">
    <source>
        <dbReference type="SAM" id="SignalP"/>
    </source>
</evidence>
<dbReference type="SUPFAM" id="SSF141523">
    <property type="entry name" value="L,D-transpeptidase catalytic domain-like"/>
    <property type="match status" value="1"/>
</dbReference>
<keyword evidence="3" id="KW-0808">Transferase</keyword>
<dbReference type="GO" id="GO:0016740">
    <property type="term" value="F:transferase activity"/>
    <property type="evidence" value="ECO:0007669"/>
    <property type="project" value="UniProtKB-KW"/>
</dbReference>
<dbReference type="InterPro" id="IPR038063">
    <property type="entry name" value="Transpep_catalytic_dom"/>
</dbReference>
<evidence type="ECO:0000259" key="9">
    <source>
        <dbReference type="PROSITE" id="PS52029"/>
    </source>
</evidence>
<dbReference type="InterPro" id="IPR036365">
    <property type="entry name" value="PGBD-like_sf"/>
</dbReference>
<feature type="active site" description="Nucleophile" evidence="7">
    <location>
        <position position="478"/>
    </location>
</feature>
<dbReference type="Proteomes" id="UP000198500">
    <property type="component" value="Unassembled WGS sequence"/>
</dbReference>
<dbReference type="STRING" id="574349.SAMN05443545_10215"/>
<keyword evidence="4 7" id="KW-0133">Cell shape</keyword>
<evidence type="ECO:0000256" key="7">
    <source>
        <dbReference type="PROSITE-ProRule" id="PRU01373"/>
    </source>
</evidence>
<proteinExistence type="inferred from homology"/>
<dbReference type="SUPFAM" id="SSF47090">
    <property type="entry name" value="PGBD-like"/>
    <property type="match status" value="1"/>
</dbReference>
<evidence type="ECO:0000256" key="2">
    <source>
        <dbReference type="ARBA" id="ARBA00005992"/>
    </source>
</evidence>
<dbReference type="InterPro" id="IPR002477">
    <property type="entry name" value="Peptidoglycan-bd-like"/>
</dbReference>